<sequence length="287" mass="31318">MEVDELAVMLDFPMAAVSSGGSSDTDSLTVGSHADDGGLGYSFSMGWLRGGLWKEPQDHRGDGENIGRGLGNGVGGPTRDVRGFGYGRVAGAGGKAFRNMVVGYNNVDVNAANKYGIVVGNTPNKKRGRRKGSRNKVRPELEQPFRTTTKPSLLMGIERFSFFSSIHYPRSTLEEAKDGGLDRLTCFGTGTSLLLEKGFLVWLKYVSGIEYRTDNQPFEAVNLLNDVILLAPNLHDPYHTLGLIYTAMGDKKKALNFYMIAAHLTPKDSSVESSCRAINVECLMYFV</sequence>
<evidence type="ECO:0000313" key="4">
    <source>
        <dbReference type="EMBL" id="GFP79436.1"/>
    </source>
</evidence>
<comment type="caution">
    <text evidence="4">The sequence shown here is derived from an EMBL/GenBank/DDBJ whole genome shotgun (WGS) entry which is preliminary data.</text>
</comment>
<accession>A0A830AZ29</accession>
<dbReference type="Gene3D" id="3.40.50.720">
    <property type="entry name" value="NAD(P)-binding Rossmann-like Domain"/>
    <property type="match status" value="1"/>
</dbReference>
<dbReference type="GO" id="GO:0051287">
    <property type="term" value="F:NAD binding"/>
    <property type="evidence" value="ECO:0007669"/>
    <property type="project" value="InterPro"/>
</dbReference>
<evidence type="ECO:0000313" key="5">
    <source>
        <dbReference type="Proteomes" id="UP000653305"/>
    </source>
</evidence>
<evidence type="ECO:0000256" key="1">
    <source>
        <dbReference type="PROSITE-ProRule" id="PRU00339"/>
    </source>
</evidence>
<dbReference type="GO" id="GO:0000127">
    <property type="term" value="C:transcription factor TFIIIC complex"/>
    <property type="evidence" value="ECO:0007669"/>
    <property type="project" value="TreeGrafter"/>
</dbReference>
<feature type="compositionally biased region" description="Basic residues" evidence="2">
    <location>
        <begin position="124"/>
        <end position="136"/>
    </location>
</feature>
<dbReference type="PANTHER" id="PTHR23082">
    <property type="entry name" value="TRANSCRIPTION INITIATION FACTOR IIIC TFIIIC , POLYPEPTIDE 3-RELATED"/>
    <property type="match status" value="1"/>
</dbReference>
<dbReference type="Gene3D" id="1.25.40.10">
    <property type="entry name" value="Tetratricopeptide repeat domain"/>
    <property type="match status" value="1"/>
</dbReference>
<dbReference type="AlphaFoldDB" id="A0A830AZ29"/>
<evidence type="ECO:0000259" key="3">
    <source>
        <dbReference type="Pfam" id="PF00389"/>
    </source>
</evidence>
<reference evidence="4" key="1">
    <citation type="submission" date="2020-07" db="EMBL/GenBank/DDBJ databases">
        <title>Ethylene signaling mediates host invasion by parasitic plants.</title>
        <authorList>
            <person name="Yoshida S."/>
        </authorList>
    </citation>
    <scope>NUCLEOTIDE SEQUENCE</scope>
    <source>
        <strain evidence="4">Okayama</strain>
    </source>
</reference>
<dbReference type="PROSITE" id="PS50005">
    <property type="entry name" value="TPR"/>
    <property type="match status" value="1"/>
</dbReference>
<dbReference type="SUPFAM" id="SSF52283">
    <property type="entry name" value="Formate/glycerate dehydrogenase catalytic domain-like"/>
    <property type="match status" value="1"/>
</dbReference>
<keyword evidence="5" id="KW-1185">Reference proteome</keyword>
<feature type="repeat" description="TPR" evidence="1">
    <location>
        <begin position="235"/>
        <end position="268"/>
    </location>
</feature>
<dbReference type="InterPro" id="IPR019734">
    <property type="entry name" value="TPR_rpt"/>
</dbReference>
<dbReference type="InterPro" id="IPR006139">
    <property type="entry name" value="D-isomer_2_OHA_DH_cat_dom"/>
</dbReference>
<feature type="domain" description="D-isomer specific 2-hydroxyacid dehydrogenase catalytic" evidence="3">
    <location>
        <begin position="99"/>
        <end position="124"/>
    </location>
</feature>
<evidence type="ECO:0000256" key="2">
    <source>
        <dbReference type="SAM" id="MobiDB-lite"/>
    </source>
</evidence>
<dbReference type="SUPFAM" id="SSF48452">
    <property type="entry name" value="TPR-like"/>
    <property type="match status" value="1"/>
</dbReference>
<dbReference type="PANTHER" id="PTHR23082:SF0">
    <property type="entry name" value="GENERAL TRANSCRIPTION FACTOR 3C POLYPEPTIDE 3"/>
    <property type="match status" value="1"/>
</dbReference>
<dbReference type="InterPro" id="IPR011990">
    <property type="entry name" value="TPR-like_helical_dom_sf"/>
</dbReference>
<dbReference type="Proteomes" id="UP000653305">
    <property type="component" value="Unassembled WGS sequence"/>
</dbReference>
<dbReference type="InterPro" id="IPR039340">
    <property type="entry name" value="Tfc4/TFIIIC-102/Sfc4"/>
</dbReference>
<keyword evidence="1" id="KW-0802">TPR repeat</keyword>
<protein>
    <submittedName>
        <fullName evidence="4">Glycerate dehydrogenase</fullName>
    </submittedName>
</protein>
<dbReference type="OrthoDB" id="9991317at2759"/>
<dbReference type="Pfam" id="PF00389">
    <property type="entry name" value="2-Hacid_dh"/>
    <property type="match status" value="1"/>
</dbReference>
<organism evidence="4 5">
    <name type="scientific">Phtheirospermum japonicum</name>
    <dbReference type="NCBI Taxonomy" id="374723"/>
    <lineage>
        <taxon>Eukaryota</taxon>
        <taxon>Viridiplantae</taxon>
        <taxon>Streptophyta</taxon>
        <taxon>Embryophyta</taxon>
        <taxon>Tracheophyta</taxon>
        <taxon>Spermatophyta</taxon>
        <taxon>Magnoliopsida</taxon>
        <taxon>eudicotyledons</taxon>
        <taxon>Gunneridae</taxon>
        <taxon>Pentapetalae</taxon>
        <taxon>asterids</taxon>
        <taxon>lamiids</taxon>
        <taxon>Lamiales</taxon>
        <taxon>Orobanchaceae</taxon>
        <taxon>Orobanchaceae incertae sedis</taxon>
        <taxon>Phtheirospermum</taxon>
    </lineage>
</organism>
<dbReference type="EMBL" id="BMAC01000008">
    <property type="protein sequence ID" value="GFP79436.1"/>
    <property type="molecule type" value="Genomic_DNA"/>
</dbReference>
<name>A0A830AZ29_9LAMI</name>
<feature type="region of interest" description="Disordered" evidence="2">
    <location>
        <begin position="120"/>
        <end position="141"/>
    </location>
</feature>
<dbReference type="GO" id="GO:0006383">
    <property type="term" value="P:transcription by RNA polymerase III"/>
    <property type="evidence" value="ECO:0007669"/>
    <property type="project" value="InterPro"/>
</dbReference>
<dbReference type="GO" id="GO:0016616">
    <property type="term" value="F:oxidoreductase activity, acting on the CH-OH group of donors, NAD or NADP as acceptor"/>
    <property type="evidence" value="ECO:0007669"/>
    <property type="project" value="InterPro"/>
</dbReference>
<proteinExistence type="predicted"/>
<gene>
    <name evidence="4" type="ORF">PHJA_000087100</name>
</gene>